<dbReference type="InterPro" id="IPR006311">
    <property type="entry name" value="TAT_signal"/>
</dbReference>
<dbReference type="InterPro" id="IPR006059">
    <property type="entry name" value="SBP"/>
</dbReference>
<feature type="signal peptide" evidence="6">
    <location>
        <begin position="1"/>
        <end position="28"/>
    </location>
</feature>
<dbReference type="Proteomes" id="UP000199111">
    <property type="component" value="Unassembled WGS sequence"/>
</dbReference>
<keyword evidence="5" id="KW-0449">Lipoprotein</keyword>
<dbReference type="Pfam" id="PF01547">
    <property type="entry name" value="SBP_bac_1"/>
    <property type="match status" value="1"/>
</dbReference>
<proteinExistence type="predicted"/>
<dbReference type="RefSeq" id="WP_093888032.1">
    <property type="nucleotide sequence ID" value="NZ_FOQY01000010.1"/>
</dbReference>
<evidence type="ECO:0000313" key="8">
    <source>
        <dbReference type="Proteomes" id="UP000199111"/>
    </source>
</evidence>
<evidence type="ECO:0000256" key="3">
    <source>
        <dbReference type="ARBA" id="ARBA00023136"/>
    </source>
</evidence>
<dbReference type="InterPro" id="IPR050490">
    <property type="entry name" value="Bact_solute-bd_prot1"/>
</dbReference>
<gene>
    <name evidence="7" type="ORF">SAMN05216275_110191</name>
</gene>
<dbReference type="PROSITE" id="PS51318">
    <property type="entry name" value="TAT"/>
    <property type="match status" value="1"/>
</dbReference>
<keyword evidence="3" id="KW-0472">Membrane</keyword>
<name>A0A1I3SWH4_9ACTN</name>
<dbReference type="PANTHER" id="PTHR43649">
    <property type="entry name" value="ARABINOSE-BINDING PROTEIN-RELATED"/>
    <property type="match status" value="1"/>
</dbReference>
<evidence type="ECO:0000256" key="5">
    <source>
        <dbReference type="ARBA" id="ARBA00023288"/>
    </source>
</evidence>
<keyword evidence="4" id="KW-0564">Palmitate</keyword>
<evidence type="ECO:0000313" key="7">
    <source>
        <dbReference type="EMBL" id="SFJ62219.1"/>
    </source>
</evidence>
<dbReference type="GeneID" id="96299248"/>
<dbReference type="EMBL" id="FOQY01000010">
    <property type="protein sequence ID" value="SFJ62219.1"/>
    <property type="molecule type" value="Genomic_DNA"/>
</dbReference>
<evidence type="ECO:0000256" key="4">
    <source>
        <dbReference type="ARBA" id="ARBA00023139"/>
    </source>
</evidence>
<keyword evidence="8" id="KW-1185">Reference proteome</keyword>
<feature type="chain" id="PRO_5038354082" evidence="6">
    <location>
        <begin position="29"/>
        <end position="440"/>
    </location>
</feature>
<reference evidence="8" key="1">
    <citation type="submission" date="2016-10" db="EMBL/GenBank/DDBJ databases">
        <authorList>
            <person name="Varghese N."/>
            <person name="Submissions S."/>
        </authorList>
    </citation>
    <scope>NUCLEOTIDE SEQUENCE [LARGE SCALE GENOMIC DNA]</scope>
    <source>
        <strain evidence="8">CGMCC 4.2126</strain>
    </source>
</reference>
<organism evidence="7 8">
    <name type="scientific">Streptosporangium canum</name>
    <dbReference type="NCBI Taxonomy" id="324952"/>
    <lineage>
        <taxon>Bacteria</taxon>
        <taxon>Bacillati</taxon>
        <taxon>Actinomycetota</taxon>
        <taxon>Actinomycetes</taxon>
        <taxon>Streptosporangiales</taxon>
        <taxon>Streptosporangiaceae</taxon>
        <taxon>Streptosporangium</taxon>
    </lineage>
</organism>
<dbReference type="PROSITE" id="PS51257">
    <property type="entry name" value="PROKAR_LIPOPROTEIN"/>
    <property type="match status" value="1"/>
</dbReference>
<evidence type="ECO:0000256" key="6">
    <source>
        <dbReference type="SAM" id="SignalP"/>
    </source>
</evidence>
<evidence type="ECO:0000256" key="1">
    <source>
        <dbReference type="ARBA" id="ARBA00022475"/>
    </source>
</evidence>
<dbReference type="Gene3D" id="3.40.190.10">
    <property type="entry name" value="Periplasmic binding protein-like II"/>
    <property type="match status" value="1"/>
</dbReference>
<accession>A0A1I3SWH4</accession>
<protein>
    <submittedName>
        <fullName evidence="7">Carbohydrate ABC transporter substrate-binding protein, CUT1 family</fullName>
    </submittedName>
</protein>
<sequence>MNGFLPRRQVLRTVAAVTVAGALGLGAAACGGGSAGETSNELVYWSMWKAGEPQAKVLESAIASFTKETGVKVKVEWKGRDVSKQLAPTLNTRNVPADLVDSADRFVKSTFVATGQGLDLSPVYDMEIPGETGKKVGDVIDPKYREYATSEGKAWLVPYEVLAEQIWYDGNALKDVAAAPPKTWDDFVSLLDRRKSARGDGPLALDADIADYSAFWTYHAILRDLGPGAFGAAATDATGAKFDDPAFVTAVQKIEQLVKGGYFVKGYDGSKFPAVQQKWAGGGADFLLLGTFAPSETKPSAKEGFAYRSFPFPEGAKGEQTQEISLIGFAIPAKARNAEAAKRFVAYFMNKERLSKIASETDNITPRADIEVPAVLADVKKTLDTARTHPALDGVKMDHTDWYTKVFQPVNTELITGKVSAADFVAKLKSTSVDFWKLNG</sequence>
<dbReference type="PANTHER" id="PTHR43649:SF33">
    <property type="entry name" value="POLYGALACTURONAN_RHAMNOGALACTURONAN-BINDING PROTEIN YTCQ"/>
    <property type="match status" value="1"/>
</dbReference>
<keyword evidence="1" id="KW-1003">Cell membrane</keyword>
<keyword evidence="2 6" id="KW-0732">Signal</keyword>
<dbReference type="SUPFAM" id="SSF53850">
    <property type="entry name" value="Periplasmic binding protein-like II"/>
    <property type="match status" value="1"/>
</dbReference>
<dbReference type="AlphaFoldDB" id="A0A1I3SWH4"/>
<evidence type="ECO:0000256" key="2">
    <source>
        <dbReference type="ARBA" id="ARBA00022729"/>
    </source>
</evidence>